<dbReference type="EMBL" id="KN714685">
    <property type="protein sequence ID" value="KUI56017.1"/>
    <property type="molecule type" value="Genomic_DNA"/>
</dbReference>
<evidence type="ECO:0000256" key="1">
    <source>
        <dbReference type="SAM" id="MobiDB-lite"/>
    </source>
</evidence>
<keyword evidence="3" id="KW-1185">Reference proteome</keyword>
<gene>
    <name evidence="2" type="ORF">VP1G_10800</name>
</gene>
<sequence length="136" mass="14211">MAMTITTTTTIIIIIARGRGAAGAGGAELGDEGLARGVVDIADDEVRAVRGPAAREGGAQAGGPSRHQDGLASQGGGVVWLGEVDRGRLADGLDEAVLVWGRQGGHARKGRLVAVQKKGKRKWRVRAVRRVSERQK</sequence>
<accession>A0A194UWC1</accession>
<dbReference type="Proteomes" id="UP000078576">
    <property type="component" value="Unassembled WGS sequence"/>
</dbReference>
<dbReference type="AlphaFoldDB" id="A0A194UWC1"/>
<reference evidence="3" key="1">
    <citation type="submission" date="2014-12" db="EMBL/GenBank/DDBJ databases">
        <title>Genome Sequence of Valsa Canker Pathogens Uncovers a Specific Adaption of Colonization on Woody Bark.</title>
        <authorList>
            <person name="Yin Z."/>
            <person name="Liu H."/>
            <person name="Gao X."/>
            <person name="Li Z."/>
            <person name="Song N."/>
            <person name="Ke X."/>
            <person name="Dai Q."/>
            <person name="Wu Y."/>
            <person name="Sun Y."/>
            <person name="Xu J.-R."/>
            <person name="Kang Z.K."/>
            <person name="Wang L."/>
            <person name="Huang L."/>
        </authorList>
    </citation>
    <scope>NUCLEOTIDE SEQUENCE [LARGE SCALE GENOMIC DNA]</scope>
    <source>
        <strain evidence="3">SXYL134</strain>
    </source>
</reference>
<feature type="region of interest" description="Disordered" evidence="1">
    <location>
        <begin position="50"/>
        <end position="74"/>
    </location>
</feature>
<evidence type="ECO:0000313" key="2">
    <source>
        <dbReference type="EMBL" id="KUI56017.1"/>
    </source>
</evidence>
<protein>
    <submittedName>
        <fullName evidence="2">Uncharacterized protein</fullName>
    </submittedName>
</protein>
<name>A0A194UWC1_CYTMA</name>
<evidence type="ECO:0000313" key="3">
    <source>
        <dbReference type="Proteomes" id="UP000078576"/>
    </source>
</evidence>
<proteinExistence type="predicted"/>
<organism evidence="2 3">
    <name type="scientific">Cytospora mali</name>
    <name type="common">Apple Valsa canker fungus</name>
    <name type="synonym">Valsa mali</name>
    <dbReference type="NCBI Taxonomy" id="578113"/>
    <lineage>
        <taxon>Eukaryota</taxon>
        <taxon>Fungi</taxon>
        <taxon>Dikarya</taxon>
        <taxon>Ascomycota</taxon>
        <taxon>Pezizomycotina</taxon>
        <taxon>Sordariomycetes</taxon>
        <taxon>Sordariomycetidae</taxon>
        <taxon>Diaporthales</taxon>
        <taxon>Cytosporaceae</taxon>
        <taxon>Cytospora</taxon>
    </lineage>
</organism>